<comment type="caution">
    <text evidence="1">The sequence shown here is derived from an EMBL/GenBank/DDBJ whole genome shotgun (WGS) entry which is preliminary data.</text>
</comment>
<organism evidence="1 2">
    <name type="scientific">Delftia acidovorans</name>
    <name type="common">Pseudomonas acidovorans</name>
    <name type="synonym">Comamonas acidovorans</name>
    <dbReference type="NCBI Taxonomy" id="80866"/>
    <lineage>
        <taxon>Bacteria</taxon>
        <taxon>Pseudomonadati</taxon>
        <taxon>Pseudomonadota</taxon>
        <taxon>Betaproteobacteria</taxon>
        <taxon>Burkholderiales</taxon>
        <taxon>Comamonadaceae</taxon>
        <taxon>Delftia</taxon>
    </lineage>
</organism>
<gene>
    <name evidence="1" type="ORF">SGN30_22635</name>
</gene>
<evidence type="ECO:0000313" key="2">
    <source>
        <dbReference type="Proteomes" id="UP001287445"/>
    </source>
</evidence>
<accession>A0AAJ2VBK5</accession>
<reference evidence="1" key="1">
    <citation type="submission" date="2023-11" db="EMBL/GenBank/DDBJ databases">
        <title>Identification and selenium tolerance of Delftia acidovorans R3-25.</title>
        <authorList>
            <person name="Zhang S."/>
            <person name="Liu Y."/>
            <person name="Guo Y."/>
        </authorList>
    </citation>
    <scope>NUCLEOTIDE SEQUENCE</scope>
    <source>
        <strain evidence="1">R3-25</strain>
    </source>
</reference>
<protein>
    <submittedName>
        <fullName evidence="1">Uncharacterized protein</fullName>
    </submittedName>
</protein>
<dbReference type="EMBL" id="JAWWMZ010000010">
    <property type="protein sequence ID" value="MDX4956221.1"/>
    <property type="molecule type" value="Genomic_DNA"/>
</dbReference>
<dbReference type="AlphaFoldDB" id="A0AAJ2VBK5"/>
<dbReference type="RefSeq" id="WP_319075626.1">
    <property type="nucleotide sequence ID" value="NZ_JAWWMZ010000010.1"/>
</dbReference>
<name>A0AAJ2VBK5_DELAC</name>
<dbReference type="Proteomes" id="UP001287445">
    <property type="component" value="Unassembled WGS sequence"/>
</dbReference>
<sequence length="72" mass="7872">MNLFKRFERLLPRAPRRVGTVLAVDGTTVRVEEVGGNITQVVGEATAGQQVYIRNLAIEGPAPNLPLEDVEE</sequence>
<evidence type="ECO:0000313" key="1">
    <source>
        <dbReference type="EMBL" id="MDX4956221.1"/>
    </source>
</evidence>
<proteinExistence type="predicted"/>